<sequence>MPATPLKAVSHGWQAGRMRKRPLAIAVAVAGVTGRAAGSTPLVLSNSDGGIPDVKFTVEVSSH</sequence>
<evidence type="ECO:0000313" key="1">
    <source>
        <dbReference type="EMBL" id="GAA1987770.1"/>
    </source>
</evidence>
<organism evidence="1 2">
    <name type="scientific">Microbacterium pumilum</name>
    <dbReference type="NCBI Taxonomy" id="344165"/>
    <lineage>
        <taxon>Bacteria</taxon>
        <taxon>Bacillati</taxon>
        <taxon>Actinomycetota</taxon>
        <taxon>Actinomycetes</taxon>
        <taxon>Micrococcales</taxon>
        <taxon>Microbacteriaceae</taxon>
        <taxon>Microbacterium</taxon>
    </lineage>
</organism>
<name>A0ABP5DYM5_9MICO</name>
<dbReference type="EMBL" id="BAAAOH010000001">
    <property type="protein sequence ID" value="GAA1987770.1"/>
    <property type="molecule type" value="Genomic_DNA"/>
</dbReference>
<evidence type="ECO:0000313" key="2">
    <source>
        <dbReference type="Proteomes" id="UP001500326"/>
    </source>
</evidence>
<comment type="caution">
    <text evidence="1">The sequence shown here is derived from an EMBL/GenBank/DDBJ whole genome shotgun (WGS) entry which is preliminary data.</text>
</comment>
<gene>
    <name evidence="1" type="ORF">GCM10009777_22920</name>
</gene>
<protein>
    <submittedName>
        <fullName evidence="1">Uncharacterized protein</fullName>
    </submittedName>
</protein>
<dbReference type="Proteomes" id="UP001500326">
    <property type="component" value="Unassembled WGS sequence"/>
</dbReference>
<accession>A0ABP5DYM5</accession>
<reference evidence="2" key="1">
    <citation type="journal article" date="2019" name="Int. J. Syst. Evol. Microbiol.">
        <title>The Global Catalogue of Microorganisms (GCM) 10K type strain sequencing project: providing services to taxonomists for standard genome sequencing and annotation.</title>
        <authorList>
            <consortium name="The Broad Institute Genomics Platform"/>
            <consortium name="The Broad Institute Genome Sequencing Center for Infectious Disease"/>
            <person name="Wu L."/>
            <person name="Ma J."/>
        </authorList>
    </citation>
    <scope>NUCLEOTIDE SEQUENCE [LARGE SCALE GENOMIC DNA]</scope>
    <source>
        <strain evidence="2">JCM 14902</strain>
    </source>
</reference>
<keyword evidence="2" id="KW-1185">Reference proteome</keyword>
<proteinExistence type="predicted"/>